<proteinExistence type="predicted"/>
<protein>
    <submittedName>
        <fullName evidence="1">Uncharacterized protein</fullName>
    </submittedName>
</protein>
<organism evidence="1 2">
    <name type="scientific">Nicotiana attenuata</name>
    <name type="common">Coyote tobacco</name>
    <dbReference type="NCBI Taxonomy" id="49451"/>
    <lineage>
        <taxon>Eukaryota</taxon>
        <taxon>Viridiplantae</taxon>
        <taxon>Streptophyta</taxon>
        <taxon>Embryophyta</taxon>
        <taxon>Tracheophyta</taxon>
        <taxon>Spermatophyta</taxon>
        <taxon>Magnoliopsida</taxon>
        <taxon>eudicotyledons</taxon>
        <taxon>Gunneridae</taxon>
        <taxon>Pentapetalae</taxon>
        <taxon>asterids</taxon>
        <taxon>lamiids</taxon>
        <taxon>Solanales</taxon>
        <taxon>Solanaceae</taxon>
        <taxon>Nicotianoideae</taxon>
        <taxon>Nicotianeae</taxon>
        <taxon>Nicotiana</taxon>
    </lineage>
</organism>
<keyword evidence="2" id="KW-1185">Reference proteome</keyword>
<reference evidence="1" key="1">
    <citation type="submission" date="2016-11" db="EMBL/GenBank/DDBJ databases">
        <title>The genome of Nicotiana attenuata.</title>
        <authorList>
            <person name="Xu S."/>
            <person name="Brockmoeller T."/>
            <person name="Gaquerel E."/>
            <person name="Navarro A."/>
            <person name="Kuhl H."/>
            <person name="Gase K."/>
            <person name="Ling Z."/>
            <person name="Zhou W."/>
            <person name="Kreitzer C."/>
            <person name="Stanke M."/>
            <person name="Tang H."/>
            <person name="Lyons E."/>
            <person name="Pandey P."/>
            <person name="Pandey S.P."/>
            <person name="Timmermann B."/>
            <person name="Baldwin I.T."/>
        </authorList>
    </citation>
    <scope>NUCLEOTIDE SEQUENCE [LARGE SCALE GENOMIC DNA]</scope>
    <source>
        <strain evidence="1">UT</strain>
    </source>
</reference>
<feature type="non-terminal residue" evidence="1">
    <location>
        <position position="1"/>
    </location>
</feature>
<accession>A0A1J6KD91</accession>
<dbReference type="AlphaFoldDB" id="A0A1J6KD91"/>
<dbReference type="Gramene" id="OIT28061">
    <property type="protein sequence ID" value="OIT28061"/>
    <property type="gene ID" value="A4A49_28051"/>
</dbReference>
<gene>
    <name evidence="1" type="ORF">A4A49_28051</name>
</gene>
<dbReference type="EMBL" id="MJEQ01002183">
    <property type="protein sequence ID" value="OIT28061.1"/>
    <property type="molecule type" value="Genomic_DNA"/>
</dbReference>
<comment type="caution">
    <text evidence="1">The sequence shown here is derived from an EMBL/GenBank/DDBJ whole genome shotgun (WGS) entry which is preliminary data.</text>
</comment>
<evidence type="ECO:0000313" key="1">
    <source>
        <dbReference type="EMBL" id="OIT28061.1"/>
    </source>
</evidence>
<name>A0A1J6KD91_NICAT</name>
<dbReference type="Proteomes" id="UP000187609">
    <property type="component" value="Unassembled WGS sequence"/>
</dbReference>
<evidence type="ECO:0000313" key="2">
    <source>
        <dbReference type="Proteomes" id="UP000187609"/>
    </source>
</evidence>
<sequence>NGTRMSTNTEPRMTSSHLILYINSIALTFDLPAPPSLSSFSAQIHETPFLFPLSCSKTPQTSSQQAKVSLFSEILSRSSKYF</sequence>